<keyword evidence="5" id="KW-1185">Reference proteome</keyword>
<dbReference type="Pfam" id="PF18144">
    <property type="entry name" value="SMODS"/>
    <property type="match status" value="1"/>
</dbReference>
<accession>A0ABY7G867</accession>
<name>A0ABY7G867_MYAAR</name>
<dbReference type="SUPFAM" id="SSF81631">
    <property type="entry name" value="PAP/OAS1 substrate-binding domain"/>
    <property type="match status" value="1"/>
</dbReference>
<dbReference type="Gene3D" id="3.30.460.10">
    <property type="entry name" value="Beta Polymerase, domain 2"/>
    <property type="match status" value="1"/>
</dbReference>
<dbReference type="PANTHER" id="PTHR11258:SF11">
    <property type="entry name" value="C2H2-TYPE DOMAIN-CONTAINING PROTEIN"/>
    <property type="match status" value="1"/>
</dbReference>
<evidence type="ECO:0000313" key="5">
    <source>
        <dbReference type="Proteomes" id="UP001164746"/>
    </source>
</evidence>
<keyword evidence="2" id="KW-0863">Zinc-finger</keyword>
<sequence length="379" mass="42670">CPFSCGKGPFGNKARRRHVHKFHGPLPNICDVCKEPFLSERALQMHEEDKHSGTSHRAHEPFKVERHPIPIADLYLVEDLDVTIANVIQPDKKFLSKTRRAVDKLVKLIQHNLPTELTAARVFKGGSLGKGTAVKGKSDIDLIVMMSNISEVSDLTSKMPKILQEMETSLQTFAGVSVVGNSKHSVQITFNGLSVDILPTLNVKNKRSLKRLYRNMTDPHSLHTKEFYSATLCQLQTALVGAVPTKVKSLILLIKYWNKEKVKPVVLSRTPTSYVYEIIILDRWVKADKPKLFDMRRAAHDVLTALVHHKDLQVLTAGLAKYSKDTAQIRHDTYIMDPCNPTNDLYNSRNWNWDGVASEAKCWLKSSVFDGVSGTTGHW</sequence>
<gene>
    <name evidence="4" type="ORF">MAR_013165</name>
</gene>
<dbReference type="Pfam" id="PF10421">
    <property type="entry name" value="OAS1_C"/>
    <property type="match status" value="1"/>
</dbReference>
<evidence type="ECO:0000259" key="3">
    <source>
        <dbReference type="PROSITE" id="PS50157"/>
    </source>
</evidence>
<dbReference type="Proteomes" id="UP001164746">
    <property type="component" value="Chromosome 15"/>
</dbReference>
<proteinExistence type="inferred from homology"/>
<evidence type="ECO:0000256" key="1">
    <source>
        <dbReference type="ARBA" id="ARBA00009526"/>
    </source>
</evidence>
<dbReference type="EMBL" id="CP111026">
    <property type="protein sequence ID" value="WAR27461.1"/>
    <property type="molecule type" value="Genomic_DNA"/>
</dbReference>
<evidence type="ECO:0000313" key="4">
    <source>
        <dbReference type="EMBL" id="WAR27461.1"/>
    </source>
</evidence>
<dbReference type="SUPFAM" id="SSF81301">
    <property type="entry name" value="Nucleotidyltransferase"/>
    <property type="match status" value="1"/>
</dbReference>
<feature type="domain" description="C2H2-type" evidence="3">
    <location>
        <begin position="28"/>
        <end position="56"/>
    </location>
</feature>
<dbReference type="InterPro" id="IPR043519">
    <property type="entry name" value="NT_sf"/>
</dbReference>
<dbReference type="PROSITE" id="PS50157">
    <property type="entry name" value="ZINC_FINGER_C2H2_2"/>
    <property type="match status" value="1"/>
</dbReference>
<dbReference type="InterPro" id="IPR018952">
    <property type="entry name" value="2-5-oligoAdlate_synth_1_dom2/C"/>
</dbReference>
<organism evidence="4 5">
    <name type="scientific">Mya arenaria</name>
    <name type="common">Soft-shell clam</name>
    <dbReference type="NCBI Taxonomy" id="6604"/>
    <lineage>
        <taxon>Eukaryota</taxon>
        <taxon>Metazoa</taxon>
        <taxon>Spiralia</taxon>
        <taxon>Lophotrochozoa</taxon>
        <taxon>Mollusca</taxon>
        <taxon>Bivalvia</taxon>
        <taxon>Autobranchia</taxon>
        <taxon>Heteroconchia</taxon>
        <taxon>Euheterodonta</taxon>
        <taxon>Imparidentia</taxon>
        <taxon>Neoheterodontei</taxon>
        <taxon>Myida</taxon>
        <taxon>Myoidea</taxon>
        <taxon>Myidae</taxon>
        <taxon>Mya</taxon>
    </lineage>
</organism>
<dbReference type="PANTHER" id="PTHR11258">
    <property type="entry name" value="2-5 OLIGOADENYLATE SYNTHETASE"/>
    <property type="match status" value="1"/>
</dbReference>
<dbReference type="CDD" id="cd05400">
    <property type="entry name" value="NT_2-5OAS_ClassI-CCAase"/>
    <property type="match status" value="1"/>
</dbReference>
<dbReference type="Gene3D" id="1.10.1410.20">
    <property type="entry name" value="2'-5'-oligoadenylate synthetase 1, domain 2"/>
    <property type="match status" value="1"/>
</dbReference>
<comment type="similarity">
    <text evidence="1">Belongs to the 2-5A synthase family.</text>
</comment>
<reference evidence="4" key="1">
    <citation type="submission" date="2022-11" db="EMBL/GenBank/DDBJ databases">
        <title>Centuries of genome instability and evolution in soft-shell clam transmissible cancer (bioRxiv).</title>
        <authorList>
            <person name="Hart S.F.M."/>
            <person name="Yonemitsu M.A."/>
            <person name="Giersch R.M."/>
            <person name="Beal B.F."/>
            <person name="Arriagada G."/>
            <person name="Davis B.W."/>
            <person name="Ostrander E.A."/>
            <person name="Goff S.P."/>
            <person name="Metzger M.J."/>
        </authorList>
    </citation>
    <scope>NUCLEOTIDE SEQUENCE</scope>
    <source>
        <strain evidence="4">MELC-2E11</strain>
        <tissue evidence="4">Siphon/mantle</tissue>
    </source>
</reference>
<keyword evidence="2" id="KW-0479">Metal-binding</keyword>
<evidence type="ECO:0000256" key="2">
    <source>
        <dbReference type="PROSITE-ProRule" id="PRU00042"/>
    </source>
</evidence>
<feature type="non-terminal residue" evidence="4">
    <location>
        <position position="379"/>
    </location>
</feature>
<dbReference type="InterPro" id="IPR013087">
    <property type="entry name" value="Znf_C2H2_type"/>
</dbReference>
<protein>
    <submittedName>
        <fullName evidence="4">OAS2-like protein</fullName>
    </submittedName>
</protein>
<keyword evidence="2" id="KW-0862">Zinc</keyword>
<dbReference type="InterPro" id="IPR006116">
    <property type="entry name" value="NT_2-5OAS_ClassI-CCAase"/>
</dbReference>
<dbReference type="PROSITE" id="PS00028">
    <property type="entry name" value="ZINC_FINGER_C2H2_1"/>
    <property type="match status" value="1"/>
</dbReference>
<dbReference type="PROSITE" id="PS50152">
    <property type="entry name" value="25A_SYNTH_3"/>
    <property type="match status" value="1"/>
</dbReference>